<dbReference type="eggNOG" id="KOG3418">
    <property type="taxonomic scope" value="Eukaryota"/>
</dbReference>
<comment type="similarity">
    <text evidence="1">Belongs to the eukaryotic ribosomal protein eL27 family.</text>
</comment>
<protein>
    <recommendedName>
        <fullName evidence="1">60S ribosomal protein L27</fullName>
    </recommendedName>
</protein>
<dbReference type="InterPro" id="IPR038655">
    <property type="entry name" value="Ribosomal_eL27_sf"/>
</dbReference>
<name>R7YUE7_CONA1</name>
<evidence type="ECO:0000256" key="1">
    <source>
        <dbReference type="RuleBase" id="RU000575"/>
    </source>
</evidence>
<feature type="compositionally biased region" description="Polar residues" evidence="2">
    <location>
        <begin position="52"/>
        <end position="65"/>
    </location>
</feature>
<dbReference type="GO" id="GO:0003735">
    <property type="term" value="F:structural constituent of ribosome"/>
    <property type="evidence" value="ECO:0007669"/>
    <property type="project" value="InterPro"/>
</dbReference>
<dbReference type="GO" id="GO:0005840">
    <property type="term" value="C:ribosome"/>
    <property type="evidence" value="ECO:0007669"/>
    <property type="project" value="UniProtKB-KW"/>
</dbReference>
<feature type="region of interest" description="Disordered" evidence="2">
    <location>
        <begin position="42"/>
        <end position="69"/>
    </location>
</feature>
<dbReference type="RefSeq" id="XP_007780844.1">
    <property type="nucleotide sequence ID" value="XM_007782654.1"/>
</dbReference>
<dbReference type="InterPro" id="IPR018262">
    <property type="entry name" value="Ribosomal_eL27_CS"/>
</dbReference>
<evidence type="ECO:0000313" key="3">
    <source>
        <dbReference type="EMBL" id="EON65527.1"/>
    </source>
</evidence>
<organism evidence="3 4">
    <name type="scientific">Coniosporium apollinis (strain CBS 100218)</name>
    <name type="common">Rock-inhabiting black yeast</name>
    <dbReference type="NCBI Taxonomy" id="1168221"/>
    <lineage>
        <taxon>Eukaryota</taxon>
        <taxon>Fungi</taxon>
        <taxon>Dikarya</taxon>
        <taxon>Ascomycota</taxon>
        <taxon>Pezizomycotina</taxon>
        <taxon>Dothideomycetes</taxon>
        <taxon>Dothideomycetes incertae sedis</taxon>
        <taxon>Coniosporium</taxon>
    </lineage>
</organism>
<dbReference type="STRING" id="1168221.R7YUE7"/>
<accession>R7YUE7</accession>
<gene>
    <name evidence="3" type="ORF">W97_04765</name>
</gene>
<dbReference type="AlphaFoldDB" id="R7YUE7"/>
<dbReference type="Gene3D" id="2.30.30.770">
    <property type="match status" value="1"/>
</dbReference>
<dbReference type="EMBL" id="JH767574">
    <property type="protein sequence ID" value="EON65527.1"/>
    <property type="molecule type" value="Genomic_DNA"/>
</dbReference>
<evidence type="ECO:0000313" key="4">
    <source>
        <dbReference type="Proteomes" id="UP000016924"/>
    </source>
</evidence>
<dbReference type="Proteomes" id="UP000016924">
    <property type="component" value="Unassembled WGS sequence"/>
</dbReference>
<dbReference type="Pfam" id="PF01777">
    <property type="entry name" value="Ribosomal_L27e"/>
    <property type="match status" value="1"/>
</dbReference>
<dbReference type="GO" id="GO:1990904">
    <property type="term" value="C:ribonucleoprotein complex"/>
    <property type="evidence" value="ECO:0007669"/>
    <property type="project" value="UniProtKB-KW"/>
</dbReference>
<dbReference type="InterPro" id="IPR001141">
    <property type="entry name" value="Ribosomal_eL27"/>
</dbReference>
<sequence length="142" mass="16404">MVAQSSRYESRTNLFLRIRDPQYSSEYTIDITIGWQSVHRHQGPIRRKEAAPSNTLSPMPSSAALSDTPLKSPVKPFIKIVNYTHLMPTRYTLELEGLKGAVSADNFKEVSQREDAKKNVKKVLEERYQSGKNRWFFTPLRF</sequence>
<keyword evidence="4" id="KW-1185">Reference proteome</keyword>
<dbReference type="HOGENOM" id="CLU_1815692_0_0_1"/>
<dbReference type="GeneID" id="19902076"/>
<dbReference type="PROSITE" id="PS01107">
    <property type="entry name" value="RIBOSOMAL_L27E"/>
    <property type="match status" value="1"/>
</dbReference>
<reference evidence="4" key="1">
    <citation type="submission" date="2012-06" db="EMBL/GenBank/DDBJ databases">
        <title>The genome sequence of Coniosporium apollinis CBS 100218.</title>
        <authorList>
            <consortium name="The Broad Institute Genome Sequencing Platform"/>
            <person name="Cuomo C."/>
            <person name="Gorbushina A."/>
            <person name="Noack S."/>
            <person name="Walker B."/>
            <person name="Young S.K."/>
            <person name="Zeng Q."/>
            <person name="Gargeya S."/>
            <person name="Fitzgerald M."/>
            <person name="Haas B."/>
            <person name="Abouelleil A."/>
            <person name="Alvarado L."/>
            <person name="Arachchi H.M."/>
            <person name="Berlin A.M."/>
            <person name="Chapman S.B."/>
            <person name="Goldberg J."/>
            <person name="Griggs A."/>
            <person name="Gujja S."/>
            <person name="Hansen M."/>
            <person name="Howarth C."/>
            <person name="Imamovic A."/>
            <person name="Larimer J."/>
            <person name="McCowan C."/>
            <person name="Montmayeur A."/>
            <person name="Murphy C."/>
            <person name="Neiman D."/>
            <person name="Pearson M."/>
            <person name="Priest M."/>
            <person name="Roberts A."/>
            <person name="Saif S."/>
            <person name="Shea T."/>
            <person name="Sisk P."/>
            <person name="Sykes S."/>
            <person name="Wortman J."/>
            <person name="Nusbaum C."/>
            <person name="Birren B."/>
        </authorList>
    </citation>
    <scope>NUCLEOTIDE SEQUENCE [LARGE SCALE GENOMIC DNA]</scope>
    <source>
        <strain evidence="4">CBS 100218</strain>
    </source>
</reference>
<dbReference type="GO" id="GO:0006412">
    <property type="term" value="P:translation"/>
    <property type="evidence" value="ECO:0007669"/>
    <property type="project" value="InterPro"/>
</dbReference>
<keyword evidence="1" id="KW-0687">Ribonucleoprotein</keyword>
<dbReference type="OrthoDB" id="2365484at2759"/>
<keyword evidence="1" id="KW-0689">Ribosomal protein</keyword>
<evidence type="ECO:0000256" key="2">
    <source>
        <dbReference type="SAM" id="MobiDB-lite"/>
    </source>
</evidence>
<proteinExistence type="inferred from homology"/>
<dbReference type="PANTHER" id="PTHR10497">
    <property type="entry name" value="60S RIBOSOMAL PROTEIN L27"/>
    <property type="match status" value="1"/>
</dbReference>